<keyword evidence="3" id="KW-0472">Membrane</keyword>
<reference evidence="5 6" key="1">
    <citation type="journal article" date="2014" name="BMC Genomics">
        <title>Genome and secretome analysis of the hemibiotrophic fungal pathogen, Moniliophthora roreri, which causes frosty pod rot disease of cacao: mechanisms of the biotrophic and necrotrophic phases.</title>
        <authorList>
            <person name="Meinhardt L.W."/>
            <person name="Costa G.G.L."/>
            <person name="Thomazella D.P.T."/>
            <person name="Teixeira P.J.P.L."/>
            <person name="Carazzolle M.F."/>
            <person name="Schuster S.C."/>
            <person name="Carlson J.E."/>
            <person name="Guiltinan M.J."/>
            <person name="Mieczkowski P."/>
            <person name="Farmer A."/>
            <person name="Ramaraj T."/>
            <person name="Crozier J."/>
            <person name="Davis R.E."/>
            <person name="Shao J."/>
            <person name="Melnick R.L."/>
            <person name="Pereira G.A.G."/>
            <person name="Bailey B.A."/>
        </authorList>
    </citation>
    <scope>NUCLEOTIDE SEQUENCE [LARGE SCALE GENOMIC DNA]</scope>
    <source>
        <strain evidence="5 6">MCA 2997</strain>
    </source>
</reference>
<evidence type="ECO:0000313" key="5">
    <source>
        <dbReference type="EMBL" id="ESK96666.1"/>
    </source>
</evidence>
<keyword evidence="3" id="KW-1133">Transmembrane helix</keyword>
<feature type="coiled-coil region" evidence="1">
    <location>
        <begin position="469"/>
        <end position="496"/>
    </location>
</feature>
<name>V2XV02_MONRO</name>
<dbReference type="PROSITE" id="PS50828">
    <property type="entry name" value="SMR"/>
    <property type="match status" value="1"/>
</dbReference>
<feature type="transmembrane region" description="Helical" evidence="3">
    <location>
        <begin position="73"/>
        <end position="94"/>
    </location>
</feature>
<dbReference type="PANTHER" id="PTHR47417:SF1">
    <property type="entry name" value="SMR DOMAIN-CONTAINING PROTEIN YPL199C"/>
    <property type="match status" value="1"/>
</dbReference>
<sequence>MDILVSTASSIVLRYVLSNVSQVYRSNKLIPVGLGIWEGVSIHLLLQAMPSSYDPYLAYLLRAALDFIMTRDISYVSIVTVWTVLIVLALDALGSEHFYDTRYQQPRKRNINIAPGTLHTTVHHTAVPVIASPISPTHVPRTRSLTFILPTTSPSTVTASSDPTPASTVSSSTSTQQPSQSSSSTATATASPQEQFTSTLRERDNGAESGSGSDELGYIFSSPIVDLLESADERSRPTTPITSLTLLQSPTNPTSNEKTRLPLYPFPLTNNFSPRPPPPPHLPSNLQRPIIEAPEPRRPFEIEERPEPILPVPIPAPPALFPGSLANESPERELVLPPQPEPIFIPPHTDELQTPPLGQDHGYRMEPDRDELLTPPQMRPTSSIMVHRASVKSEAPAPSLLLELQSNTLVASTSNATATPIPVPIPPREAAASPLSALDISSPGPSSPAQSIADSVLSTSDPQILFERADKLRNKAWKEAREKDRLEAELREARAEGRTRDVFLLMGDVKDCKQRMETLHARARRRYYTAKNSVVQGQGYEIDVHGLLVSEAIEATESAFREALRNGQDTLRVIVGKGNHSRDGQPKLRPAVYAAMKKHGFQCSVDSRNPGVLVLSL</sequence>
<dbReference type="InterPro" id="IPR002625">
    <property type="entry name" value="Smr_dom"/>
</dbReference>
<evidence type="ECO:0000256" key="3">
    <source>
        <dbReference type="SAM" id="Phobius"/>
    </source>
</evidence>
<feature type="region of interest" description="Disordered" evidence="2">
    <location>
        <begin position="152"/>
        <end position="216"/>
    </location>
</feature>
<accession>V2XV02</accession>
<dbReference type="InterPro" id="IPR036063">
    <property type="entry name" value="Smr_dom_sf"/>
</dbReference>
<evidence type="ECO:0000256" key="1">
    <source>
        <dbReference type="SAM" id="Coils"/>
    </source>
</evidence>
<dbReference type="InterPro" id="IPR053020">
    <property type="entry name" value="Smr_domain_protein"/>
</dbReference>
<evidence type="ECO:0000313" key="6">
    <source>
        <dbReference type="Proteomes" id="UP000017559"/>
    </source>
</evidence>
<evidence type="ECO:0000259" key="4">
    <source>
        <dbReference type="PROSITE" id="PS50828"/>
    </source>
</evidence>
<feature type="region of interest" description="Disordered" evidence="2">
    <location>
        <begin position="432"/>
        <end position="455"/>
    </location>
</feature>
<gene>
    <name evidence="5" type="ORF">Moror_6886</name>
</gene>
<organism evidence="5 6">
    <name type="scientific">Moniliophthora roreri (strain MCA 2997)</name>
    <name type="common">Cocoa frosty pod rot fungus</name>
    <name type="synonym">Crinipellis roreri</name>
    <dbReference type="NCBI Taxonomy" id="1381753"/>
    <lineage>
        <taxon>Eukaryota</taxon>
        <taxon>Fungi</taxon>
        <taxon>Dikarya</taxon>
        <taxon>Basidiomycota</taxon>
        <taxon>Agaricomycotina</taxon>
        <taxon>Agaricomycetes</taxon>
        <taxon>Agaricomycetidae</taxon>
        <taxon>Agaricales</taxon>
        <taxon>Marasmiineae</taxon>
        <taxon>Marasmiaceae</taxon>
        <taxon>Moniliophthora</taxon>
    </lineage>
</organism>
<dbReference type="OrthoDB" id="3231855at2759"/>
<feature type="compositionally biased region" description="Polar residues" evidence="2">
    <location>
        <begin position="443"/>
        <end position="455"/>
    </location>
</feature>
<keyword evidence="3" id="KW-0812">Transmembrane</keyword>
<keyword evidence="1" id="KW-0175">Coiled coil</keyword>
<dbReference type="AlphaFoldDB" id="V2XV02"/>
<feature type="region of interest" description="Disordered" evidence="2">
    <location>
        <begin position="352"/>
        <end position="376"/>
    </location>
</feature>
<dbReference type="SUPFAM" id="SSF160443">
    <property type="entry name" value="SMR domain-like"/>
    <property type="match status" value="1"/>
</dbReference>
<dbReference type="Proteomes" id="UP000017559">
    <property type="component" value="Unassembled WGS sequence"/>
</dbReference>
<comment type="caution">
    <text evidence="5">The sequence shown here is derived from an EMBL/GenBank/DDBJ whole genome shotgun (WGS) entry which is preliminary data.</text>
</comment>
<feature type="region of interest" description="Disordered" evidence="2">
    <location>
        <begin position="232"/>
        <end position="259"/>
    </location>
</feature>
<feature type="compositionally biased region" description="Low complexity" evidence="2">
    <location>
        <begin position="152"/>
        <end position="193"/>
    </location>
</feature>
<feature type="domain" description="Smr" evidence="4">
    <location>
        <begin position="542"/>
        <end position="617"/>
    </location>
</feature>
<keyword evidence="6" id="KW-1185">Reference proteome</keyword>
<feature type="compositionally biased region" description="Basic and acidic residues" evidence="2">
    <location>
        <begin position="361"/>
        <end position="372"/>
    </location>
</feature>
<dbReference type="EMBL" id="AWSO01000045">
    <property type="protein sequence ID" value="ESK96666.1"/>
    <property type="molecule type" value="Genomic_DNA"/>
</dbReference>
<dbReference type="HOGENOM" id="CLU_428974_0_0_1"/>
<dbReference type="SMART" id="SM00463">
    <property type="entry name" value="SMR"/>
    <property type="match status" value="1"/>
</dbReference>
<dbReference type="Pfam" id="PF01713">
    <property type="entry name" value="Smr"/>
    <property type="match status" value="1"/>
</dbReference>
<protein>
    <recommendedName>
        <fullName evidence="4">Smr domain-containing protein</fullName>
    </recommendedName>
</protein>
<feature type="compositionally biased region" description="Polar residues" evidence="2">
    <location>
        <begin position="237"/>
        <end position="256"/>
    </location>
</feature>
<proteinExistence type="predicted"/>
<dbReference type="KEGG" id="mrr:Moror_6886"/>
<dbReference type="PANTHER" id="PTHR47417">
    <property type="entry name" value="SMR DOMAIN-CONTAINING PROTEIN YPL199C"/>
    <property type="match status" value="1"/>
</dbReference>
<evidence type="ECO:0000256" key="2">
    <source>
        <dbReference type="SAM" id="MobiDB-lite"/>
    </source>
</evidence>
<dbReference type="Gene3D" id="3.30.1370.110">
    <property type="match status" value="1"/>
</dbReference>
<dbReference type="STRING" id="1381753.V2XV02"/>